<dbReference type="VEuPathDB" id="FungiDB:PC9H_011832"/>
<dbReference type="EMBL" id="JACETU010000009">
    <property type="protein sequence ID" value="KAF7421310.1"/>
    <property type="molecule type" value="Genomic_DNA"/>
</dbReference>
<dbReference type="GeneID" id="59381650"/>
<gene>
    <name evidence="1" type="ORF">PC9H_011832</name>
</gene>
<sequence>MHWDFGIDTEGLLTSYLGDTDEMPGLSAITLGLGALSNLSLSHVNHLAIDAALVQCPSLKSLTTHIFGDAELPRTLPPYVPSSGVRRTTPTRYFHPTPYFAESVRLSALQIDMHIFEAPTVAHFSKWPRMTLPTPGDRLPNVVNIPSDTTQFWGIEAYQD</sequence>
<reference evidence="1" key="1">
    <citation type="submission" date="2019-07" db="EMBL/GenBank/DDBJ databases">
        <authorList>
            <person name="Palmer J.M."/>
        </authorList>
    </citation>
    <scope>NUCLEOTIDE SEQUENCE</scope>
    <source>
        <strain evidence="1">PC9</strain>
    </source>
</reference>
<protein>
    <submittedName>
        <fullName evidence="1">Uncharacterized protein</fullName>
    </submittedName>
</protein>
<dbReference type="RefSeq" id="XP_036627168.1">
    <property type="nucleotide sequence ID" value="XM_036781313.1"/>
</dbReference>
<evidence type="ECO:0000313" key="2">
    <source>
        <dbReference type="Proteomes" id="UP000623687"/>
    </source>
</evidence>
<organism evidence="1 2">
    <name type="scientific">Pleurotus ostreatus</name>
    <name type="common">Oyster mushroom</name>
    <name type="synonym">White-rot fungus</name>
    <dbReference type="NCBI Taxonomy" id="5322"/>
    <lineage>
        <taxon>Eukaryota</taxon>
        <taxon>Fungi</taxon>
        <taxon>Dikarya</taxon>
        <taxon>Basidiomycota</taxon>
        <taxon>Agaricomycotina</taxon>
        <taxon>Agaricomycetes</taxon>
        <taxon>Agaricomycetidae</taxon>
        <taxon>Agaricales</taxon>
        <taxon>Pleurotineae</taxon>
        <taxon>Pleurotaceae</taxon>
        <taxon>Pleurotus</taxon>
    </lineage>
</organism>
<dbReference type="Proteomes" id="UP000623687">
    <property type="component" value="Unassembled WGS sequence"/>
</dbReference>
<dbReference type="OrthoDB" id="10525878at2759"/>
<proteinExistence type="predicted"/>
<keyword evidence="2" id="KW-1185">Reference proteome</keyword>
<evidence type="ECO:0000313" key="1">
    <source>
        <dbReference type="EMBL" id="KAF7421310.1"/>
    </source>
</evidence>
<comment type="caution">
    <text evidence="1">The sequence shown here is derived from an EMBL/GenBank/DDBJ whole genome shotgun (WGS) entry which is preliminary data.</text>
</comment>
<accession>A0A8H6ZMK6</accession>
<name>A0A8H6ZMK6_PLEOS</name>
<dbReference type="AlphaFoldDB" id="A0A8H6ZMK6"/>